<proteinExistence type="predicted"/>
<keyword evidence="4" id="KW-1185">Reference proteome</keyword>
<comment type="caution">
    <text evidence="3">The sequence shown here is derived from an EMBL/GenBank/DDBJ whole genome shotgun (WGS) entry which is preliminary data.</text>
</comment>
<evidence type="ECO:0000313" key="3">
    <source>
        <dbReference type="EMBL" id="GLK71752.1"/>
    </source>
</evidence>
<feature type="signal peptide" evidence="2">
    <location>
        <begin position="1"/>
        <end position="21"/>
    </location>
</feature>
<protein>
    <submittedName>
        <fullName evidence="3">Uncharacterized protein</fullName>
    </submittedName>
</protein>
<dbReference type="EMBL" id="BSFJ01000005">
    <property type="protein sequence ID" value="GLK71752.1"/>
    <property type="molecule type" value="Genomic_DNA"/>
</dbReference>
<dbReference type="Proteomes" id="UP001143370">
    <property type="component" value="Unassembled WGS sequence"/>
</dbReference>
<feature type="compositionally biased region" description="Low complexity" evidence="1">
    <location>
        <begin position="73"/>
        <end position="90"/>
    </location>
</feature>
<evidence type="ECO:0000313" key="4">
    <source>
        <dbReference type="Proteomes" id="UP001143370"/>
    </source>
</evidence>
<feature type="region of interest" description="Disordered" evidence="1">
    <location>
        <begin position="131"/>
        <end position="182"/>
    </location>
</feature>
<organism evidence="3 4">
    <name type="scientific">Ancylobacter dichloromethanicus</name>
    <dbReference type="NCBI Taxonomy" id="518825"/>
    <lineage>
        <taxon>Bacteria</taxon>
        <taxon>Pseudomonadati</taxon>
        <taxon>Pseudomonadota</taxon>
        <taxon>Alphaproteobacteria</taxon>
        <taxon>Hyphomicrobiales</taxon>
        <taxon>Xanthobacteraceae</taxon>
        <taxon>Ancylobacter</taxon>
    </lineage>
</organism>
<feature type="compositionally biased region" description="Basic and acidic residues" evidence="1">
    <location>
        <begin position="134"/>
        <end position="148"/>
    </location>
</feature>
<evidence type="ECO:0000256" key="1">
    <source>
        <dbReference type="SAM" id="MobiDB-lite"/>
    </source>
</evidence>
<feature type="chain" id="PRO_5040850242" evidence="2">
    <location>
        <begin position="22"/>
        <end position="214"/>
    </location>
</feature>
<evidence type="ECO:0000256" key="2">
    <source>
        <dbReference type="SAM" id="SignalP"/>
    </source>
</evidence>
<name>A0A9W6J7F8_9HYPH</name>
<keyword evidence="2" id="KW-0732">Signal</keyword>
<dbReference type="RefSeq" id="WP_213373086.1">
    <property type="nucleotide sequence ID" value="NZ_BSFJ01000005.1"/>
</dbReference>
<feature type="region of interest" description="Disordered" evidence="1">
    <location>
        <begin position="63"/>
        <end position="99"/>
    </location>
</feature>
<dbReference type="AlphaFoldDB" id="A0A9W6J7F8"/>
<accession>A0A9W6J7F8</accession>
<gene>
    <name evidence="3" type="ORF">GCM10017643_18670</name>
</gene>
<sequence length="214" mass="22652">MNPVALLFLLAGLSAPGVALAQSGGTPSPAKICADRWNEMKAKNQTGDQTYRDFAARCLSETGAAPATEGKPADGAPAAAPRRHTTPTGASAAAAQPSMKQCADLWSEMKAKNQTGDRTYRDFAQECLAGTGVLDDKPAPSPVEEKSAAPKPRTSMPSVAPRPAPDPAPELSRQPDASDREALNRCNGEWQAYKTRHNLTGAKAWHVFMARCLP</sequence>
<reference evidence="3" key="2">
    <citation type="submission" date="2023-01" db="EMBL/GenBank/DDBJ databases">
        <authorList>
            <person name="Sun Q."/>
            <person name="Evtushenko L."/>
        </authorList>
    </citation>
    <scope>NUCLEOTIDE SEQUENCE</scope>
    <source>
        <strain evidence="3">VKM B-2484</strain>
    </source>
</reference>
<reference evidence="3" key="1">
    <citation type="journal article" date="2014" name="Int. J. Syst. Evol. Microbiol.">
        <title>Complete genome sequence of Corynebacterium casei LMG S-19264T (=DSM 44701T), isolated from a smear-ripened cheese.</title>
        <authorList>
            <consortium name="US DOE Joint Genome Institute (JGI-PGF)"/>
            <person name="Walter F."/>
            <person name="Albersmeier A."/>
            <person name="Kalinowski J."/>
            <person name="Ruckert C."/>
        </authorList>
    </citation>
    <scope>NUCLEOTIDE SEQUENCE</scope>
    <source>
        <strain evidence="3">VKM B-2484</strain>
    </source>
</reference>